<protein>
    <recommendedName>
        <fullName evidence="3">Immunity protein 70</fullName>
    </recommendedName>
</protein>
<reference evidence="1" key="1">
    <citation type="submission" date="2013-05" db="EMBL/GenBank/DDBJ databases">
        <title>Genome assembly of Cystobacter fuscus DSM 2262.</title>
        <authorList>
            <person name="Sharma G."/>
            <person name="Khatri I."/>
            <person name="Kaur C."/>
            <person name="Mayilraj S."/>
            <person name="Subramanian S."/>
        </authorList>
    </citation>
    <scope>NUCLEOTIDE SEQUENCE [LARGE SCALE GENOMIC DNA]</scope>
    <source>
        <strain evidence="1">DSM 2262</strain>
    </source>
</reference>
<proteinExistence type="predicted"/>
<dbReference type="RefSeq" id="WP_002626597.1">
    <property type="nucleotide sequence ID" value="NZ_ANAH02000011.1"/>
</dbReference>
<accession>S9QVV7</accession>
<evidence type="ECO:0000313" key="1">
    <source>
        <dbReference type="EMBL" id="EPX60808.1"/>
    </source>
</evidence>
<sequence length="139" mass="15651">MAIALMIDNVATELGRGDFVHAFFSTISVRLEPEGWGTRFPVLMRELYQGELPKAHAARALEELRTARKELLTFLPTEVVWDIENQSAKPPWGMNISSDITSLANYFVTSTGRDMFDTMIEDLEFLRDQGNGPATLTQI</sequence>
<evidence type="ECO:0000313" key="2">
    <source>
        <dbReference type="Proteomes" id="UP000011682"/>
    </source>
</evidence>
<dbReference type="Proteomes" id="UP000011682">
    <property type="component" value="Unassembled WGS sequence"/>
</dbReference>
<comment type="caution">
    <text evidence="1">The sequence shown here is derived from an EMBL/GenBank/DDBJ whole genome shotgun (WGS) entry which is preliminary data.</text>
</comment>
<evidence type="ECO:0008006" key="3">
    <source>
        <dbReference type="Google" id="ProtNLM"/>
    </source>
</evidence>
<keyword evidence="2" id="KW-1185">Reference proteome</keyword>
<dbReference type="Pfam" id="PF15601">
    <property type="entry name" value="Imm70"/>
    <property type="match status" value="1"/>
</dbReference>
<dbReference type="InterPro" id="IPR028185">
    <property type="entry name" value="Imm70"/>
</dbReference>
<gene>
    <name evidence="1" type="ORF">D187_001457</name>
</gene>
<name>S9QVV7_CYSF2</name>
<organism evidence="1 2">
    <name type="scientific">Cystobacter fuscus (strain ATCC 25194 / DSM 2262 / NBRC 100088 / M29)</name>
    <dbReference type="NCBI Taxonomy" id="1242864"/>
    <lineage>
        <taxon>Bacteria</taxon>
        <taxon>Pseudomonadati</taxon>
        <taxon>Myxococcota</taxon>
        <taxon>Myxococcia</taxon>
        <taxon>Myxococcales</taxon>
        <taxon>Cystobacterineae</taxon>
        <taxon>Archangiaceae</taxon>
        <taxon>Cystobacter</taxon>
    </lineage>
</organism>
<dbReference type="eggNOG" id="ENOG5032V42">
    <property type="taxonomic scope" value="Bacteria"/>
</dbReference>
<dbReference type="AlphaFoldDB" id="S9QVV7"/>
<dbReference type="OrthoDB" id="5120820at2"/>
<dbReference type="EMBL" id="ANAH02000011">
    <property type="protein sequence ID" value="EPX60808.1"/>
    <property type="molecule type" value="Genomic_DNA"/>
</dbReference>